<dbReference type="Proteomes" id="UP000298663">
    <property type="component" value="Unassembled WGS sequence"/>
</dbReference>
<organism evidence="2 3">
    <name type="scientific">Steinernema carpocapsae</name>
    <name type="common">Entomopathogenic nematode</name>
    <dbReference type="NCBI Taxonomy" id="34508"/>
    <lineage>
        <taxon>Eukaryota</taxon>
        <taxon>Metazoa</taxon>
        <taxon>Ecdysozoa</taxon>
        <taxon>Nematoda</taxon>
        <taxon>Chromadorea</taxon>
        <taxon>Rhabditida</taxon>
        <taxon>Tylenchina</taxon>
        <taxon>Panagrolaimomorpha</taxon>
        <taxon>Strongyloidoidea</taxon>
        <taxon>Steinernematidae</taxon>
        <taxon>Steinernema</taxon>
    </lineage>
</organism>
<dbReference type="Pfam" id="PF10321">
    <property type="entry name" value="7TM_GPCR_Srt"/>
    <property type="match status" value="1"/>
</dbReference>
<dbReference type="OrthoDB" id="5873245at2759"/>
<keyword evidence="1" id="KW-0472">Membrane</keyword>
<dbReference type="InterPro" id="IPR019425">
    <property type="entry name" value="7TM_GPCR_serpentine_rcpt_Srt"/>
</dbReference>
<evidence type="ECO:0000313" key="2">
    <source>
        <dbReference type="EMBL" id="TKR73695.1"/>
    </source>
</evidence>
<keyword evidence="1" id="KW-0812">Transmembrane</keyword>
<evidence type="ECO:0008006" key="4">
    <source>
        <dbReference type="Google" id="ProtNLM"/>
    </source>
</evidence>
<protein>
    <recommendedName>
        <fullName evidence="4">7TM GPCR serpentine receptor class x (Srx) domain-containing protein</fullName>
    </recommendedName>
</protein>
<evidence type="ECO:0000256" key="1">
    <source>
        <dbReference type="SAM" id="Phobius"/>
    </source>
</evidence>
<dbReference type="EMBL" id="AZBU02000006">
    <property type="protein sequence ID" value="TKR73695.1"/>
    <property type="molecule type" value="Genomic_DNA"/>
</dbReference>
<dbReference type="AlphaFoldDB" id="A0A4V6A121"/>
<keyword evidence="1" id="KW-1133">Transmembrane helix</keyword>
<proteinExistence type="predicted"/>
<gene>
    <name evidence="2" type="ORF">L596_020976</name>
</gene>
<reference evidence="2 3" key="1">
    <citation type="journal article" date="2015" name="Genome Biol.">
        <title>Comparative genomics of Steinernema reveals deeply conserved gene regulatory networks.</title>
        <authorList>
            <person name="Dillman A.R."/>
            <person name="Macchietto M."/>
            <person name="Porter C.F."/>
            <person name="Rogers A."/>
            <person name="Williams B."/>
            <person name="Antoshechkin I."/>
            <person name="Lee M.M."/>
            <person name="Goodwin Z."/>
            <person name="Lu X."/>
            <person name="Lewis E.E."/>
            <person name="Goodrich-Blair H."/>
            <person name="Stock S.P."/>
            <person name="Adams B.J."/>
            <person name="Sternberg P.W."/>
            <person name="Mortazavi A."/>
        </authorList>
    </citation>
    <scope>NUCLEOTIDE SEQUENCE [LARGE SCALE GENOMIC DNA]</scope>
    <source>
        <strain evidence="2 3">ALL</strain>
    </source>
</reference>
<comment type="caution">
    <text evidence="2">The sequence shown here is derived from an EMBL/GenBank/DDBJ whole genome shotgun (WGS) entry which is preliminary data.</text>
</comment>
<evidence type="ECO:0000313" key="3">
    <source>
        <dbReference type="Proteomes" id="UP000298663"/>
    </source>
</evidence>
<sequence length="86" mass="9857">MQYVPLPFFMIFVAQFTWQASTGGSVFVFLFMNKTIRRGVIKLLLRKTVTSTVYIATSGPQTDTRNSVYSQRRVPSAQIDFNQNRS</sequence>
<feature type="transmembrane region" description="Helical" evidence="1">
    <location>
        <begin position="6"/>
        <end position="32"/>
    </location>
</feature>
<accession>A0A4V6A121</accession>
<reference evidence="2 3" key="2">
    <citation type="journal article" date="2019" name="G3 (Bethesda)">
        <title>Hybrid Assembly of the Genome of the Entomopathogenic Nematode Steinernema carpocapsae Identifies the X-Chromosome.</title>
        <authorList>
            <person name="Serra L."/>
            <person name="Macchietto M."/>
            <person name="Macias-Munoz A."/>
            <person name="McGill C.J."/>
            <person name="Rodriguez I.M."/>
            <person name="Rodriguez B."/>
            <person name="Murad R."/>
            <person name="Mortazavi A."/>
        </authorList>
    </citation>
    <scope>NUCLEOTIDE SEQUENCE [LARGE SCALE GENOMIC DNA]</scope>
    <source>
        <strain evidence="2 3">ALL</strain>
    </source>
</reference>
<keyword evidence="3" id="KW-1185">Reference proteome</keyword>
<name>A0A4V6A121_STECR</name>